<protein>
    <recommendedName>
        <fullName evidence="5">FGF</fullName>
    </recommendedName>
</protein>
<dbReference type="PRINTS" id="PR00263">
    <property type="entry name" value="HBGFFGF"/>
</dbReference>
<dbReference type="InterPro" id="IPR002209">
    <property type="entry name" value="Fibroblast_GF_fam"/>
</dbReference>
<comment type="similarity">
    <text evidence="1">Belongs to the heparin-binding growth factors family.</text>
</comment>
<dbReference type="Pfam" id="PF00167">
    <property type="entry name" value="FGF"/>
    <property type="match status" value="1"/>
</dbReference>
<keyword evidence="4" id="KW-1185">Reference proteome</keyword>
<evidence type="ECO:0000313" key="4">
    <source>
        <dbReference type="Proteomes" id="UP000824540"/>
    </source>
</evidence>
<dbReference type="Proteomes" id="UP000824540">
    <property type="component" value="Unassembled WGS sequence"/>
</dbReference>
<dbReference type="AlphaFoldDB" id="A0A8T2N304"/>
<evidence type="ECO:0000256" key="2">
    <source>
        <dbReference type="SAM" id="MobiDB-lite"/>
    </source>
</evidence>
<gene>
    <name evidence="3" type="ORF">JZ751_007532</name>
</gene>
<reference evidence="3" key="1">
    <citation type="thesis" date="2021" institute="BYU ScholarsArchive" country="Provo, UT, USA">
        <title>Applications of and Algorithms for Genome Assembly and Genomic Analyses with an Emphasis on Marine Teleosts.</title>
        <authorList>
            <person name="Pickett B.D."/>
        </authorList>
    </citation>
    <scope>NUCLEOTIDE SEQUENCE</scope>
    <source>
        <strain evidence="3">HI-2016</strain>
    </source>
</reference>
<sequence length="75" mass="8275">MLIISGLLEISPVERGVVTLFGVRSRQFVAMNSRGKLYGSCVPKDVHRIEQNGKDKKRKQGFSGNDDGTLLAKNL</sequence>
<dbReference type="OrthoDB" id="9937370at2759"/>
<dbReference type="GO" id="GO:0008083">
    <property type="term" value="F:growth factor activity"/>
    <property type="evidence" value="ECO:0007669"/>
    <property type="project" value="InterPro"/>
</dbReference>
<evidence type="ECO:0000256" key="1">
    <source>
        <dbReference type="ARBA" id="ARBA00007936"/>
    </source>
</evidence>
<name>A0A8T2N304_9TELE</name>
<organism evidence="3 4">
    <name type="scientific">Albula glossodonta</name>
    <name type="common">roundjaw bonefish</name>
    <dbReference type="NCBI Taxonomy" id="121402"/>
    <lineage>
        <taxon>Eukaryota</taxon>
        <taxon>Metazoa</taxon>
        <taxon>Chordata</taxon>
        <taxon>Craniata</taxon>
        <taxon>Vertebrata</taxon>
        <taxon>Euteleostomi</taxon>
        <taxon>Actinopterygii</taxon>
        <taxon>Neopterygii</taxon>
        <taxon>Teleostei</taxon>
        <taxon>Albuliformes</taxon>
        <taxon>Albulidae</taxon>
        <taxon>Albula</taxon>
    </lineage>
</organism>
<evidence type="ECO:0000313" key="3">
    <source>
        <dbReference type="EMBL" id="KAG9334533.1"/>
    </source>
</evidence>
<comment type="caution">
    <text evidence="3">The sequence shown here is derived from an EMBL/GenBank/DDBJ whole genome shotgun (WGS) entry which is preliminary data.</text>
</comment>
<accession>A0A8T2N304</accession>
<dbReference type="Gene3D" id="2.80.10.50">
    <property type="match status" value="1"/>
</dbReference>
<dbReference type="SUPFAM" id="SSF50353">
    <property type="entry name" value="Cytokine"/>
    <property type="match status" value="1"/>
</dbReference>
<dbReference type="InterPro" id="IPR008996">
    <property type="entry name" value="IL1/FGF"/>
</dbReference>
<feature type="region of interest" description="Disordered" evidence="2">
    <location>
        <begin position="50"/>
        <end position="75"/>
    </location>
</feature>
<proteinExistence type="inferred from homology"/>
<evidence type="ECO:0008006" key="5">
    <source>
        <dbReference type="Google" id="ProtNLM"/>
    </source>
</evidence>
<dbReference type="EMBL" id="JAFBMS010000146">
    <property type="protein sequence ID" value="KAG9334533.1"/>
    <property type="molecule type" value="Genomic_DNA"/>
</dbReference>
<feature type="non-terminal residue" evidence="3">
    <location>
        <position position="1"/>
    </location>
</feature>